<evidence type="ECO:0000256" key="1">
    <source>
        <dbReference type="ARBA" id="ARBA00023015"/>
    </source>
</evidence>
<keyword evidence="1" id="KW-0805">Transcription regulation</keyword>
<dbReference type="PROSITE" id="PS50110">
    <property type="entry name" value="RESPONSE_REGULATORY"/>
    <property type="match status" value="1"/>
</dbReference>
<evidence type="ECO:0000259" key="5">
    <source>
        <dbReference type="PROSITE" id="PS01124"/>
    </source>
</evidence>
<dbReference type="GO" id="GO:0000160">
    <property type="term" value="P:phosphorelay signal transduction system"/>
    <property type="evidence" value="ECO:0007669"/>
    <property type="project" value="InterPro"/>
</dbReference>
<dbReference type="PROSITE" id="PS00041">
    <property type="entry name" value="HTH_ARAC_FAMILY_1"/>
    <property type="match status" value="1"/>
</dbReference>
<dbReference type="PRINTS" id="PR00032">
    <property type="entry name" value="HTHARAC"/>
</dbReference>
<dbReference type="PROSITE" id="PS01124">
    <property type="entry name" value="HTH_ARAC_FAMILY_2"/>
    <property type="match status" value="1"/>
</dbReference>
<feature type="domain" description="Response regulatory" evidence="6">
    <location>
        <begin position="7"/>
        <end position="124"/>
    </location>
</feature>
<dbReference type="InterPro" id="IPR018060">
    <property type="entry name" value="HTH_AraC"/>
</dbReference>
<keyword evidence="4" id="KW-0597">Phosphoprotein</keyword>
<dbReference type="CDD" id="cd17536">
    <property type="entry name" value="REC_YesN-like"/>
    <property type="match status" value="1"/>
</dbReference>
<name>A0A5R9G8D8_9BACL</name>
<evidence type="ECO:0000256" key="3">
    <source>
        <dbReference type="ARBA" id="ARBA00023163"/>
    </source>
</evidence>
<organism evidence="7 8">
    <name type="scientific">Paenibacillus antri</name>
    <dbReference type="NCBI Taxonomy" id="2582848"/>
    <lineage>
        <taxon>Bacteria</taxon>
        <taxon>Bacillati</taxon>
        <taxon>Bacillota</taxon>
        <taxon>Bacilli</taxon>
        <taxon>Bacillales</taxon>
        <taxon>Paenibacillaceae</taxon>
        <taxon>Paenibacillus</taxon>
    </lineage>
</organism>
<keyword evidence="8" id="KW-1185">Reference proteome</keyword>
<dbReference type="OrthoDB" id="342399at2"/>
<proteinExistence type="predicted"/>
<protein>
    <submittedName>
        <fullName evidence="7">Response regulator</fullName>
    </submittedName>
</protein>
<evidence type="ECO:0000313" key="8">
    <source>
        <dbReference type="Proteomes" id="UP000309676"/>
    </source>
</evidence>
<evidence type="ECO:0000259" key="6">
    <source>
        <dbReference type="PROSITE" id="PS50110"/>
    </source>
</evidence>
<dbReference type="SMART" id="SM00448">
    <property type="entry name" value="REC"/>
    <property type="match status" value="1"/>
</dbReference>
<dbReference type="InterPro" id="IPR018062">
    <property type="entry name" value="HTH_AraC-typ_CS"/>
</dbReference>
<evidence type="ECO:0000313" key="7">
    <source>
        <dbReference type="EMBL" id="TLS49003.1"/>
    </source>
</evidence>
<dbReference type="RefSeq" id="WP_138197539.1">
    <property type="nucleotide sequence ID" value="NZ_VCIW01000025.1"/>
</dbReference>
<dbReference type="EMBL" id="VCIW01000025">
    <property type="protein sequence ID" value="TLS49003.1"/>
    <property type="molecule type" value="Genomic_DNA"/>
</dbReference>
<dbReference type="PANTHER" id="PTHR43280">
    <property type="entry name" value="ARAC-FAMILY TRANSCRIPTIONAL REGULATOR"/>
    <property type="match status" value="1"/>
</dbReference>
<comment type="caution">
    <text evidence="7">The sequence shown here is derived from an EMBL/GenBank/DDBJ whole genome shotgun (WGS) entry which is preliminary data.</text>
</comment>
<dbReference type="GO" id="GO:0003700">
    <property type="term" value="F:DNA-binding transcription factor activity"/>
    <property type="evidence" value="ECO:0007669"/>
    <property type="project" value="InterPro"/>
</dbReference>
<feature type="modified residue" description="4-aspartylphosphate" evidence="4">
    <location>
        <position position="59"/>
    </location>
</feature>
<dbReference type="PANTHER" id="PTHR43280:SF10">
    <property type="entry name" value="REGULATORY PROTEIN POCR"/>
    <property type="match status" value="1"/>
</dbReference>
<dbReference type="Pfam" id="PF12833">
    <property type="entry name" value="HTH_18"/>
    <property type="match status" value="1"/>
</dbReference>
<gene>
    <name evidence="7" type="ORF">FE782_27385</name>
</gene>
<feature type="domain" description="HTH araC/xylS-type" evidence="5">
    <location>
        <begin position="408"/>
        <end position="506"/>
    </location>
</feature>
<dbReference type="GO" id="GO:0043565">
    <property type="term" value="F:sequence-specific DNA binding"/>
    <property type="evidence" value="ECO:0007669"/>
    <property type="project" value="InterPro"/>
</dbReference>
<keyword evidence="2" id="KW-0238">DNA-binding</keyword>
<dbReference type="InterPro" id="IPR020449">
    <property type="entry name" value="Tscrpt_reg_AraC-type_HTH"/>
</dbReference>
<dbReference type="AlphaFoldDB" id="A0A5R9G8D8"/>
<dbReference type="InterPro" id="IPR011006">
    <property type="entry name" value="CheY-like_superfamily"/>
</dbReference>
<dbReference type="InterPro" id="IPR009057">
    <property type="entry name" value="Homeodomain-like_sf"/>
</dbReference>
<reference evidence="7 8" key="1">
    <citation type="submission" date="2019-05" db="EMBL/GenBank/DDBJ databases">
        <authorList>
            <person name="Narsing Rao M.P."/>
            <person name="Li W.J."/>
        </authorList>
    </citation>
    <scope>NUCLEOTIDE SEQUENCE [LARGE SCALE GENOMIC DNA]</scope>
    <source>
        <strain evidence="7 8">SYSU_K30003</strain>
    </source>
</reference>
<sequence length="508" mass="58720">MKDAAYRILIVDDDEEVRNGLAEIVDWKSCGFQVAAVLKDGEEAIRYLQDARVDVVLSDIRMTFVSGLHLAKHIYEHRIPAKVVLISGYQEFELAKEALRYNVQDYLLKPTDLDEVYKVFRGLKEQLDQERLDRNRLAMEKEMREQMVRYLRERYLPHLLLDTTADEEEIMRQFEMIGLNIDPSTCACAPVRIDWTPASPADTVQRALLGGLIENASTVTLLPYGPIDRPLTMLAVGVDPEKGELTEEIERIFRQASSRLRSLIGLTIEWRVETVYGRLIDFLEEQRSLRLRTEPTTDGRPRQWKEDKRRWIECLEAGKYEEAGRLLKLYLATYGGERIDDVKSILIQLFGSLSAVYAAESGSARLMQLCKSEDLKEIERISESLLQGLSRREEEAGMNAETERRVISKAKQYIRENLGKDLTLSEVADFVYLNPVYLSRLFKLETGSGFSDYVTEVRMNLAAQLLRDTNLKIYEICEKAGYKDVRHFYKLFKRYAGFSPSEYRERAE</sequence>
<dbReference type="Gene3D" id="3.40.50.2300">
    <property type="match status" value="1"/>
</dbReference>
<dbReference type="Gene3D" id="1.10.10.60">
    <property type="entry name" value="Homeodomain-like"/>
    <property type="match status" value="2"/>
</dbReference>
<dbReference type="SMART" id="SM00342">
    <property type="entry name" value="HTH_ARAC"/>
    <property type="match status" value="1"/>
</dbReference>
<dbReference type="InterPro" id="IPR001789">
    <property type="entry name" value="Sig_transdc_resp-reg_receiver"/>
</dbReference>
<accession>A0A5R9G8D8</accession>
<keyword evidence="3" id="KW-0804">Transcription</keyword>
<dbReference type="Pfam" id="PF00072">
    <property type="entry name" value="Response_reg"/>
    <property type="match status" value="1"/>
</dbReference>
<evidence type="ECO:0000256" key="2">
    <source>
        <dbReference type="ARBA" id="ARBA00023125"/>
    </source>
</evidence>
<dbReference type="Proteomes" id="UP000309676">
    <property type="component" value="Unassembled WGS sequence"/>
</dbReference>
<dbReference type="SUPFAM" id="SSF52172">
    <property type="entry name" value="CheY-like"/>
    <property type="match status" value="1"/>
</dbReference>
<evidence type="ECO:0000256" key="4">
    <source>
        <dbReference type="PROSITE-ProRule" id="PRU00169"/>
    </source>
</evidence>
<dbReference type="SUPFAM" id="SSF46689">
    <property type="entry name" value="Homeodomain-like"/>
    <property type="match status" value="2"/>
</dbReference>